<accession>A0A848K7B6</accession>
<evidence type="ECO:0000256" key="7">
    <source>
        <dbReference type="ARBA" id="ARBA00023306"/>
    </source>
</evidence>
<keyword evidence="3" id="KW-0132">Cell division</keyword>
<keyword evidence="7" id="KW-0131">Cell cycle</keyword>
<evidence type="ECO:0000256" key="4">
    <source>
        <dbReference type="ARBA" id="ARBA00022692"/>
    </source>
</evidence>
<evidence type="ECO:0000256" key="2">
    <source>
        <dbReference type="ARBA" id="ARBA00022475"/>
    </source>
</evidence>
<keyword evidence="4" id="KW-0812">Transmembrane</keyword>
<comment type="caution">
    <text evidence="9">The sequence shown here is derived from an EMBL/GenBank/DDBJ whole genome shotgun (WGS) entry which is preliminary data.</text>
</comment>
<comment type="subcellular location">
    <subcellularLocation>
        <location evidence="1">Membrane</location>
    </subcellularLocation>
</comment>
<dbReference type="PANTHER" id="PTHR37820">
    <property type="entry name" value="CELL DIVISION PROTEIN DIVIB"/>
    <property type="match status" value="1"/>
</dbReference>
<keyword evidence="5" id="KW-1133">Transmembrane helix</keyword>
<reference evidence="9 10" key="2">
    <citation type="submission" date="2020-06" db="EMBL/GenBank/DDBJ databases">
        <title>Antribacter stalactiti gen. nov., sp. nov., a new member of the family Nacardiaceae isolated from a cave.</title>
        <authorList>
            <person name="Kim I.S."/>
        </authorList>
    </citation>
    <scope>NUCLEOTIDE SEQUENCE [LARGE SCALE GENOMIC DNA]</scope>
    <source>
        <strain evidence="9 10">YC2-7</strain>
    </source>
</reference>
<dbReference type="PANTHER" id="PTHR37820:SF1">
    <property type="entry name" value="CELL DIVISION PROTEIN FTSQ"/>
    <property type="match status" value="1"/>
</dbReference>
<protein>
    <submittedName>
        <fullName evidence="9">FtsQ-type POTRA domain-containing protein</fullName>
    </submittedName>
</protein>
<dbReference type="Proteomes" id="UP000535543">
    <property type="component" value="Unassembled WGS sequence"/>
</dbReference>
<evidence type="ECO:0000256" key="1">
    <source>
        <dbReference type="ARBA" id="ARBA00004370"/>
    </source>
</evidence>
<dbReference type="PROSITE" id="PS51779">
    <property type="entry name" value="POTRA"/>
    <property type="match status" value="1"/>
</dbReference>
<keyword evidence="10" id="KW-1185">Reference proteome</keyword>
<dbReference type="Gene3D" id="3.10.20.310">
    <property type="entry name" value="membrane protein fhac"/>
    <property type="match status" value="1"/>
</dbReference>
<organism evidence="9 10">
    <name type="scientific">Antrihabitans stalactiti</name>
    <dbReference type="NCBI Taxonomy" id="2584121"/>
    <lineage>
        <taxon>Bacteria</taxon>
        <taxon>Bacillati</taxon>
        <taxon>Actinomycetota</taxon>
        <taxon>Actinomycetes</taxon>
        <taxon>Mycobacteriales</taxon>
        <taxon>Nocardiaceae</taxon>
        <taxon>Antrihabitans</taxon>
    </lineage>
</organism>
<sequence>MSVASAQRSSRRRTPRTRGSRRKPVLWTLAVLILVVALVCVAWFTPVLSVRKITVSGLGQVTEEQVLESLDITKGTPLLRVDTDAAAKRVAQLPKVAEVRVERHYPSSVRVFVTERKPAVFFDSPQGTHLVDALGVDYAIEPPPPGVPRLKVDKPAFDDPSTQAALAVLAATPGPLRVQVGEVVATSISAISLTLLDGRVIVWGSKENSERKAAIALPLLGQPGRTYDVSSPDLPTVR</sequence>
<dbReference type="InterPro" id="IPR050487">
    <property type="entry name" value="FtsQ_DivIB"/>
</dbReference>
<dbReference type="GO" id="GO:0005886">
    <property type="term" value="C:plasma membrane"/>
    <property type="evidence" value="ECO:0007669"/>
    <property type="project" value="TreeGrafter"/>
</dbReference>
<evidence type="ECO:0000313" key="10">
    <source>
        <dbReference type="Proteomes" id="UP000535543"/>
    </source>
</evidence>
<evidence type="ECO:0000256" key="6">
    <source>
        <dbReference type="ARBA" id="ARBA00023136"/>
    </source>
</evidence>
<evidence type="ECO:0000256" key="3">
    <source>
        <dbReference type="ARBA" id="ARBA00022618"/>
    </source>
</evidence>
<dbReference type="AlphaFoldDB" id="A0A848K7B6"/>
<keyword evidence="6" id="KW-0472">Membrane</keyword>
<evidence type="ECO:0000313" key="9">
    <source>
        <dbReference type="EMBL" id="NMN94895.1"/>
    </source>
</evidence>
<gene>
    <name evidence="9" type="ORF">FGL95_07590</name>
</gene>
<dbReference type="InterPro" id="IPR013685">
    <property type="entry name" value="POTRA_FtsQ_type"/>
</dbReference>
<evidence type="ECO:0000256" key="5">
    <source>
        <dbReference type="ARBA" id="ARBA00022989"/>
    </source>
</evidence>
<dbReference type="EMBL" id="VCQU01000002">
    <property type="protein sequence ID" value="NMN94895.1"/>
    <property type="molecule type" value="Genomic_DNA"/>
</dbReference>
<dbReference type="GO" id="GO:0051301">
    <property type="term" value="P:cell division"/>
    <property type="evidence" value="ECO:0007669"/>
    <property type="project" value="UniProtKB-KW"/>
</dbReference>
<keyword evidence="2" id="KW-1003">Cell membrane</keyword>
<dbReference type="RefSeq" id="WP_169585610.1">
    <property type="nucleotide sequence ID" value="NZ_VCQU01000002.1"/>
</dbReference>
<dbReference type="Pfam" id="PF08478">
    <property type="entry name" value="POTRA_1"/>
    <property type="match status" value="1"/>
</dbReference>
<name>A0A848K7B6_9NOCA</name>
<evidence type="ECO:0000259" key="8">
    <source>
        <dbReference type="PROSITE" id="PS51779"/>
    </source>
</evidence>
<dbReference type="InterPro" id="IPR034746">
    <property type="entry name" value="POTRA"/>
</dbReference>
<proteinExistence type="predicted"/>
<feature type="domain" description="POTRA" evidence="8">
    <location>
        <begin position="48"/>
        <end position="116"/>
    </location>
</feature>
<reference evidence="9 10" key="1">
    <citation type="submission" date="2019-05" db="EMBL/GenBank/DDBJ databases">
        <authorList>
            <person name="Lee S.D."/>
        </authorList>
    </citation>
    <scope>NUCLEOTIDE SEQUENCE [LARGE SCALE GENOMIC DNA]</scope>
    <source>
        <strain evidence="9 10">YC2-7</strain>
    </source>
</reference>